<reference evidence="2 3" key="1">
    <citation type="submission" date="2020-09" db="EMBL/GenBank/DDBJ databases">
        <title>De no assembly of potato wild relative species, Solanum commersonii.</title>
        <authorList>
            <person name="Cho K."/>
        </authorList>
    </citation>
    <scope>NUCLEOTIDE SEQUENCE [LARGE SCALE GENOMIC DNA]</scope>
    <source>
        <strain evidence="2">LZ3.2</strain>
        <tissue evidence="2">Leaf</tissue>
    </source>
</reference>
<keyword evidence="3" id="KW-1185">Reference proteome</keyword>
<sequence length="108" mass="12045">MSINTLALEPVGPDGETGPFSRLKETRSGLVSMGKLAHFQGKQGMEWVNPLFFQFSGAIVHGSFDNPNFRRHFCRYFSWISVKTLAMKPVGPDGEICPLSRSNDPRSK</sequence>
<dbReference type="AlphaFoldDB" id="A0A9J5WMZ9"/>
<protein>
    <submittedName>
        <fullName evidence="2">Uncharacterized protein</fullName>
    </submittedName>
</protein>
<dbReference type="Proteomes" id="UP000824120">
    <property type="component" value="Chromosome 11"/>
</dbReference>
<feature type="region of interest" description="Disordered" evidence="1">
    <location>
        <begin position="1"/>
        <end position="22"/>
    </location>
</feature>
<evidence type="ECO:0000256" key="1">
    <source>
        <dbReference type="SAM" id="MobiDB-lite"/>
    </source>
</evidence>
<accession>A0A9J5WMZ9</accession>
<comment type="caution">
    <text evidence="2">The sequence shown here is derived from an EMBL/GenBank/DDBJ whole genome shotgun (WGS) entry which is preliminary data.</text>
</comment>
<name>A0A9J5WMZ9_SOLCO</name>
<proteinExistence type="predicted"/>
<dbReference type="EMBL" id="JACXVP010000011">
    <property type="protein sequence ID" value="KAG5576548.1"/>
    <property type="molecule type" value="Genomic_DNA"/>
</dbReference>
<evidence type="ECO:0000313" key="2">
    <source>
        <dbReference type="EMBL" id="KAG5576548.1"/>
    </source>
</evidence>
<organism evidence="2 3">
    <name type="scientific">Solanum commersonii</name>
    <name type="common">Commerson's wild potato</name>
    <name type="synonym">Commerson's nightshade</name>
    <dbReference type="NCBI Taxonomy" id="4109"/>
    <lineage>
        <taxon>Eukaryota</taxon>
        <taxon>Viridiplantae</taxon>
        <taxon>Streptophyta</taxon>
        <taxon>Embryophyta</taxon>
        <taxon>Tracheophyta</taxon>
        <taxon>Spermatophyta</taxon>
        <taxon>Magnoliopsida</taxon>
        <taxon>eudicotyledons</taxon>
        <taxon>Gunneridae</taxon>
        <taxon>Pentapetalae</taxon>
        <taxon>asterids</taxon>
        <taxon>lamiids</taxon>
        <taxon>Solanales</taxon>
        <taxon>Solanaceae</taxon>
        <taxon>Solanoideae</taxon>
        <taxon>Solaneae</taxon>
        <taxon>Solanum</taxon>
    </lineage>
</organism>
<evidence type="ECO:0000313" key="3">
    <source>
        <dbReference type="Proteomes" id="UP000824120"/>
    </source>
</evidence>
<gene>
    <name evidence="2" type="ORF">H5410_056682</name>
</gene>